<feature type="compositionally biased region" description="Low complexity" evidence="1">
    <location>
        <begin position="529"/>
        <end position="556"/>
    </location>
</feature>
<dbReference type="Proteomes" id="UP000242770">
    <property type="component" value="Unassembled WGS sequence"/>
</dbReference>
<dbReference type="STRING" id="49012.A0A0F7RZZ7"/>
<feature type="compositionally biased region" description="Low complexity" evidence="1">
    <location>
        <begin position="319"/>
        <end position="329"/>
    </location>
</feature>
<feature type="region of interest" description="Disordered" evidence="1">
    <location>
        <begin position="569"/>
        <end position="588"/>
    </location>
</feature>
<proteinExistence type="predicted"/>
<evidence type="ECO:0000313" key="2">
    <source>
        <dbReference type="EMBL" id="CDW94412.1"/>
    </source>
</evidence>
<sequence>MSELFDSLNLTTSAGPSSSQQSSSQPSTSKVFWHASPSPGVLRQLANWTPSKSQDSPTLPLCTQAFVGELKKLPGALEAQSPLIARDSAKRKKLVDRSRGASRHVSDPTASRVKTREYINLETSDDDDDDNEQARAPRRLLLGDVGESSPESTRRRTMDASHTGRVRQPSSPSQHSSAPAHSPLLNLDTTKKDAAHPSITSSRRGDRRPPRRRKKESLIAGLGFTDNSGGATDCMKLFEDLQAAIKGMQDASRPSTSGSTETASAVPDQRPTVTFDQGGSSAAAVSGGRLTPREGIHRTTSAPSASRAAPRSQQLEMHSQSPQQQQQQPKSATARDDPLTPNRVFRSVKSDHDVFRPATHAGSTPTRALQPRPINLPQSEPQAPAEPTKPAAVSQHSQSKVHEEHKVYQPLRPTAAETFDSPAPKLVHNVSIAAQGHANKATSAVAQPSPVKRSARIKAMQQATSSTSKKLGTRGPSLLSKSVSPHNKPTSAVARKVGAGPSTTVSHTRTTPLPGMSQARQPGLPRSCSQYAPASQSVPASPHSSHAGPAAPFRPPAIAARVARSVRTPVKAVSKAGQPASSDDSFGDVDDDAAFLALACELEY</sequence>
<feature type="compositionally biased region" description="Polar residues" evidence="1">
    <location>
        <begin position="461"/>
        <end position="470"/>
    </location>
</feature>
<feature type="region of interest" description="Disordered" evidence="1">
    <location>
        <begin position="1"/>
        <end position="35"/>
    </location>
</feature>
<feature type="compositionally biased region" description="Low complexity" evidence="1">
    <location>
        <begin position="168"/>
        <end position="183"/>
    </location>
</feature>
<organism evidence="2 3">
    <name type="scientific">Sporisorium scitamineum</name>
    <dbReference type="NCBI Taxonomy" id="49012"/>
    <lineage>
        <taxon>Eukaryota</taxon>
        <taxon>Fungi</taxon>
        <taxon>Dikarya</taxon>
        <taxon>Basidiomycota</taxon>
        <taxon>Ustilaginomycotina</taxon>
        <taxon>Ustilaginomycetes</taxon>
        <taxon>Ustilaginales</taxon>
        <taxon>Ustilaginaceae</taxon>
        <taxon>Sporisorium</taxon>
    </lineage>
</organism>
<name>A0A0F7RZZ7_9BASI</name>
<evidence type="ECO:0000256" key="1">
    <source>
        <dbReference type="SAM" id="MobiDB-lite"/>
    </source>
</evidence>
<dbReference type="EMBL" id="CCFA01000198">
    <property type="protein sequence ID" value="CDW94412.1"/>
    <property type="molecule type" value="Genomic_DNA"/>
</dbReference>
<feature type="compositionally biased region" description="Polar residues" evidence="1">
    <location>
        <begin position="252"/>
        <end position="263"/>
    </location>
</feature>
<feature type="region of interest" description="Disordered" evidence="1">
    <location>
        <begin position="76"/>
        <end position="232"/>
    </location>
</feature>
<accession>A0A0F7RZZ7</accession>
<protein>
    <submittedName>
        <fullName evidence="2">Uncharacterized protein</fullName>
    </submittedName>
</protein>
<feature type="compositionally biased region" description="Low complexity" evidence="1">
    <location>
        <begin position="11"/>
        <end position="29"/>
    </location>
</feature>
<feature type="compositionally biased region" description="Low complexity" evidence="1">
    <location>
        <begin position="278"/>
        <end position="288"/>
    </location>
</feature>
<reference evidence="3" key="1">
    <citation type="submission" date="2014-06" db="EMBL/GenBank/DDBJ databases">
        <authorList>
            <person name="Berkman P.J."/>
        </authorList>
    </citation>
    <scope>NUCLEOTIDE SEQUENCE [LARGE SCALE GENOMIC DNA]</scope>
</reference>
<feature type="region of interest" description="Disordered" evidence="1">
    <location>
        <begin position="247"/>
        <end position="407"/>
    </location>
</feature>
<feature type="compositionally biased region" description="Low complexity" evidence="1">
    <location>
        <begin position="298"/>
        <end position="312"/>
    </location>
</feature>
<dbReference type="AlphaFoldDB" id="A0A0F7RZZ7"/>
<feature type="compositionally biased region" description="Polar residues" evidence="1">
    <location>
        <begin position="501"/>
        <end position="511"/>
    </location>
</feature>
<evidence type="ECO:0000313" key="3">
    <source>
        <dbReference type="Proteomes" id="UP000242770"/>
    </source>
</evidence>
<gene>
    <name evidence="2" type="primary">SSCI03080.1</name>
</gene>
<feature type="region of interest" description="Disordered" evidence="1">
    <location>
        <begin position="434"/>
        <end position="556"/>
    </location>
</feature>
<feature type="compositionally biased region" description="Polar residues" evidence="1">
    <location>
        <begin position="479"/>
        <end position="490"/>
    </location>
</feature>
<keyword evidence="3" id="KW-1185">Reference proteome</keyword>